<evidence type="ECO:0000256" key="2">
    <source>
        <dbReference type="ARBA" id="ARBA00010211"/>
    </source>
</evidence>
<dbReference type="Proteomes" id="UP000054683">
    <property type="component" value="Unassembled WGS sequence"/>
</dbReference>
<dbReference type="EMBL" id="FCOK02000022">
    <property type="protein sequence ID" value="SAL37078.1"/>
    <property type="molecule type" value="Genomic_DNA"/>
</dbReference>
<evidence type="ECO:0000313" key="6">
    <source>
        <dbReference type="EMBL" id="SAL37078.1"/>
    </source>
</evidence>
<dbReference type="GO" id="GO:0019752">
    <property type="term" value="P:carboxylic acid metabolic process"/>
    <property type="evidence" value="ECO:0007669"/>
    <property type="project" value="UniProtKB-ARBA"/>
</dbReference>
<comment type="cofactor">
    <cofactor evidence="1">
        <name>Mg(2+)</name>
        <dbReference type="ChEBI" id="CHEBI:18420"/>
    </cofactor>
</comment>
<dbReference type="PANTHER" id="PTHR42796">
    <property type="entry name" value="FUMARYLACETOACETATE HYDROLASE DOMAIN-CONTAINING PROTEIN 2A-RELATED"/>
    <property type="match status" value="1"/>
</dbReference>
<dbReference type="FunFam" id="3.90.850.10:FF:000002">
    <property type="entry name" value="2-hydroxyhepta-2,4-diene-1,7-dioate isomerase"/>
    <property type="match status" value="1"/>
</dbReference>
<dbReference type="OrthoDB" id="8582489at2"/>
<dbReference type="Pfam" id="PF01557">
    <property type="entry name" value="FAA_hydrolase"/>
    <property type="match status" value="1"/>
</dbReference>
<name>A0A158GYB2_9BURK</name>
<evidence type="ECO:0000313" key="7">
    <source>
        <dbReference type="Proteomes" id="UP000054683"/>
    </source>
</evidence>
<keyword evidence="3" id="KW-0479">Metal-binding</keyword>
<gene>
    <name evidence="6" type="ORF">AWB69_03585</name>
</gene>
<dbReference type="Gene3D" id="3.90.850.10">
    <property type="entry name" value="Fumarylacetoacetase-like, C-terminal domain"/>
    <property type="match status" value="1"/>
</dbReference>
<organism evidence="6 7">
    <name type="scientific">Caballeronia udeis</name>
    <dbReference type="NCBI Taxonomy" id="1232866"/>
    <lineage>
        <taxon>Bacteria</taxon>
        <taxon>Pseudomonadati</taxon>
        <taxon>Pseudomonadota</taxon>
        <taxon>Betaproteobacteria</taxon>
        <taxon>Burkholderiales</taxon>
        <taxon>Burkholderiaceae</taxon>
        <taxon>Caballeronia</taxon>
    </lineage>
</organism>
<dbReference type="InterPro" id="IPR011234">
    <property type="entry name" value="Fumarylacetoacetase-like_C"/>
</dbReference>
<proteinExistence type="inferred from homology"/>
<dbReference type="RefSeq" id="WP_062086902.1">
    <property type="nucleotide sequence ID" value="NZ_FCOK02000022.1"/>
</dbReference>
<dbReference type="InterPro" id="IPR036663">
    <property type="entry name" value="Fumarylacetoacetase_C_sf"/>
</dbReference>
<dbReference type="PANTHER" id="PTHR42796:SF4">
    <property type="entry name" value="FUMARYLACETOACETATE HYDROLASE DOMAIN-CONTAINING PROTEIN 2A"/>
    <property type="match status" value="1"/>
</dbReference>
<feature type="domain" description="Fumarylacetoacetase-like C-terminal" evidence="5">
    <location>
        <begin position="121"/>
        <end position="335"/>
    </location>
</feature>
<dbReference type="GO" id="GO:0016787">
    <property type="term" value="F:hydrolase activity"/>
    <property type="evidence" value="ECO:0007669"/>
    <property type="project" value="UniProtKB-KW"/>
</dbReference>
<accession>A0A158GYB2</accession>
<sequence>MKLVSYSCAADPGNRAGALLNHLDETGEHLDTVVDLRRAYALYLSDVSGDPFADGIAAVRIPADLTQFIIGGAQSFEAAKQALSYVENALGRRRHAPLVKSRVLLPLESVRLLAPITRPGKIVAIGANYAGHIKEGRSTGVLGELPAYPVAFLKMSSAVVGPDEAIVRSRHTQELDYEIELSMVIGKRCRDVAAENWRDVVAGFTIVNDVSMRDLIVEEKPTGVVFQGKNLDATCPLGPCIVTEDEIADPGALDIRLRVNGETRQSDNTSNMIFSCAQIIAYWSSRLTLEPGDIVTTGTTSGVAGFNRRFPERLLKHGDVVEAEIEGIGVLRNPVADEATTHAEALPQST</sequence>
<evidence type="ECO:0000256" key="4">
    <source>
        <dbReference type="ARBA" id="ARBA00022801"/>
    </source>
</evidence>
<keyword evidence="4" id="KW-0378">Hydrolase</keyword>
<protein>
    <submittedName>
        <fullName evidence="6">5-oxopent-3-ene-1,2,5-tricarboxylate decarboxylase</fullName>
    </submittedName>
</protein>
<comment type="similarity">
    <text evidence="2">Belongs to the FAH family.</text>
</comment>
<dbReference type="AlphaFoldDB" id="A0A158GYB2"/>
<dbReference type="GO" id="GO:0046872">
    <property type="term" value="F:metal ion binding"/>
    <property type="evidence" value="ECO:0007669"/>
    <property type="project" value="UniProtKB-KW"/>
</dbReference>
<dbReference type="InterPro" id="IPR051121">
    <property type="entry name" value="FAH"/>
</dbReference>
<evidence type="ECO:0000256" key="3">
    <source>
        <dbReference type="ARBA" id="ARBA00022723"/>
    </source>
</evidence>
<dbReference type="GO" id="GO:0016853">
    <property type="term" value="F:isomerase activity"/>
    <property type="evidence" value="ECO:0007669"/>
    <property type="project" value="UniProtKB-ARBA"/>
</dbReference>
<evidence type="ECO:0000259" key="5">
    <source>
        <dbReference type="Pfam" id="PF01557"/>
    </source>
</evidence>
<evidence type="ECO:0000256" key="1">
    <source>
        <dbReference type="ARBA" id="ARBA00001946"/>
    </source>
</evidence>
<dbReference type="SUPFAM" id="SSF56529">
    <property type="entry name" value="FAH"/>
    <property type="match status" value="1"/>
</dbReference>
<reference evidence="6 7" key="1">
    <citation type="submission" date="2016-01" db="EMBL/GenBank/DDBJ databases">
        <authorList>
            <person name="Oliw E.H."/>
        </authorList>
    </citation>
    <scope>NUCLEOTIDE SEQUENCE [LARGE SCALE GENOMIC DNA]</scope>
    <source>
        <strain evidence="6">LMG 27134</strain>
    </source>
</reference>